<dbReference type="PANTHER" id="PTHR47337:SF1">
    <property type="entry name" value="TETRATRICOPEPTIDE REPEAT (TPR)-LIKE SUPERFAMILY PROTEIN"/>
    <property type="match status" value="1"/>
</dbReference>
<dbReference type="PROSITE" id="PS50005">
    <property type="entry name" value="TPR"/>
    <property type="match status" value="1"/>
</dbReference>
<name>A0AAW1M7Y1_SAPOF</name>
<dbReference type="Pfam" id="PF13181">
    <property type="entry name" value="TPR_8"/>
    <property type="match status" value="1"/>
</dbReference>
<organism evidence="3 4">
    <name type="scientific">Saponaria officinalis</name>
    <name type="common">Common soapwort</name>
    <name type="synonym">Lychnis saponaria</name>
    <dbReference type="NCBI Taxonomy" id="3572"/>
    <lineage>
        <taxon>Eukaryota</taxon>
        <taxon>Viridiplantae</taxon>
        <taxon>Streptophyta</taxon>
        <taxon>Embryophyta</taxon>
        <taxon>Tracheophyta</taxon>
        <taxon>Spermatophyta</taxon>
        <taxon>Magnoliopsida</taxon>
        <taxon>eudicotyledons</taxon>
        <taxon>Gunneridae</taxon>
        <taxon>Pentapetalae</taxon>
        <taxon>Caryophyllales</taxon>
        <taxon>Caryophyllaceae</taxon>
        <taxon>Caryophylleae</taxon>
        <taxon>Saponaria</taxon>
    </lineage>
</organism>
<dbReference type="SMART" id="SM00028">
    <property type="entry name" value="TPR"/>
    <property type="match status" value="4"/>
</dbReference>
<dbReference type="InterPro" id="IPR001214">
    <property type="entry name" value="SET_dom"/>
</dbReference>
<sequence length="774" mass="86033">MEKLKSIIPWEITKTIQQQTTSYDLPSTSSTIHHFFSKSPLFHSMIEDLTNTELGYFVKNKKIGLELKSKGNSCFSAQDYSQALQFYSQALRVAPVDAVDKDNNLVATLYVNRASSLHKLNLFEESVRDCSRALSISPNYAKAWYRRGKVKTSLLNYEEAISDLKVAMKMEGTCSGKRQIENDIKLIANQHKSGSSTGTGVQNPSLIDDEVPQSKIQCIATITKGRGMASSCDIPPASLLHREEPYAAIILKKCRETHCHFCFNELPADTVSCSTCSMPLYCSENCQLQAGGLIQRKVVALNRTEDLSDELQRRFSEVTLESHSNSEVELTEHRHECVGVNWPTVLPSEVVLAGRIFVKLQEDSNDAKLDLSHNYGKLLPETKVELHVYSIVLLYCLYHSYGHKVELNGANVAKIIVIISQVKVNSMAIVRMNYQERVDQGENLSPGDAITNHLEQVRVGQAIYLTGSLFNHSCVPNIHAYFISRTLFIRATEFVFSGCPLDLSYGPEVGQSSYRQRQQFLQDNYSFKCECIGCSTINFSDLVLDGLHCANSDCRGVILDHSTADSERQKEIPNADLLIQKHQVNGLNSDDLKDIASLIFDQSSQPFKIQPGRCLKCGSTCDLNFLLAKVDEAEASLRSLQATVLSNKVRSGSLSEALRHFEVLRNVLHPYNKKLAKAQDILAEAFCSDGQTQQALDLCLASIEILKKIYGKGHIAVGNELLKLSSLQLAIADAGAADTVNQMDTIFSKYYGRHAHGMFPYLKHLKAGGGAQSF</sequence>
<dbReference type="AlphaFoldDB" id="A0AAW1M7Y1"/>
<feature type="domain" description="SET" evidence="2">
    <location>
        <begin position="214"/>
        <end position="506"/>
    </location>
</feature>
<dbReference type="InterPro" id="IPR011990">
    <property type="entry name" value="TPR-like_helical_dom_sf"/>
</dbReference>
<proteinExistence type="predicted"/>
<evidence type="ECO:0000313" key="4">
    <source>
        <dbReference type="Proteomes" id="UP001443914"/>
    </source>
</evidence>
<comment type="caution">
    <text evidence="3">The sequence shown here is derived from an EMBL/GenBank/DDBJ whole genome shotgun (WGS) entry which is preliminary data.</text>
</comment>
<accession>A0AAW1M7Y1</accession>
<evidence type="ECO:0000256" key="1">
    <source>
        <dbReference type="PROSITE-ProRule" id="PRU00339"/>
    </source>
</evidence>
<dbReference type="Gene3D" id="1.25.40.10">
    <property type="entry name" value="Tetratricopeptide repeat domain"/>
    <property type="match status" value="2"/>
</dbReference>
<gene>
    <name evidence="3" type="ORF">RND81_03G135700</name>
</gene>
<dbReference type="SUPFAM" id="SSF82199">
    <property type="entry name" value="SET domain"/>
    <property type="match status" value="1"/>
</dbReference>
<keyword evidence="1" id="KW-0802">TPR repeat</keyword>
<dbReference type="InterPro" id="IPR019734">
    <property type="entry name" value="TPR_rpt"/>
</dbReference>
<protein>
    <recommendedName>
        <fullName evidence="2">SET domain-containing protein</fullName>
    </recommendedName>
</protein>
<reference evidence="3" key="1">
    <citation type="submission" date="2024-03" db="EMBL/GenBank/DDBJ databases">
        <title>WGS assembly of Saponaria officinalis var. Norfolk2.</title>
        <authorList>
            <person name="Jenkins J."/>
            <person name="Shu S."/>
            <person name="Grimwood J."/>
            <person name="Barry K."/>
            <person name="Goodstein D."/>
            <person name="Schmutz J."/>
            <person name="Leebens-Mack J."/>
            <person name="Osbourn A."/>
        </authorList>
    </citation>
    <scope>NUCLEOTIDE SEQUENCE [LARGE SCALE GENOMIC DNA]</scope>
    <source>
        <strain evidence="3">JIC</strain>
    </source>
</reference>
<dbReference type="Gene3D" id="2.170.270.10">
    <property type="entry name" value="SET domain"/>
    <property type="match status" value="1"/>
</dbReference>
<dbReference type="SUPFAM" id="SSF48452">
    <property type="entry name" value="TPR-like"/>
    <property type="match status" value="1"/>
</dbReference>
<dbReference type="PROSITE" id="PS50280">
    <property type="entry name" value="SET"/>
    <property type="match status" value="1"/>
</dbReference>
<dbReference type="EMBL" id="JBDFQZ010000003">
    <property type="protein sequence ID" value="KAK9741887.1"/>
    <property type="molecule type" value="Genomic_DNA"/>
</dbReference>
<dbReference type="InterPro" id="IPR046341">
    <property type="entry name" value="SET_dom_sf"/>
</dbReference>
<feature type="repeat" description="TPR" evidence="1">
    <location>
        <begin position="64"/>
        <end position="97"/>
    </location>
</feature>
<evidence type="ECO:0000259" key="2">
    <source>
        <dbReference type="PROSITE" id="PS50280"/>
    </source>
</evidence>
<evidence type="ECO:0000313" key="3">
    <source>
        <dbReference type="EMBL" id="KAK9741887.1"/>
    </source>
</evidence>
<dbReference type="Proteomes" id="UP001443914">
    <property type="component" value="Unassembled WGS sequence"/>
</dbReference>
<keyword evidence="4" id="KW-1185">Reference proteome</keyword>
<dbReference type="PANTHER" id="PTHR47337">
    <property type="entry name" value="TETRATRICOPEPTIDE REPEAT (TPR)-LIKE SUPERFAMILY PROTEIN"/>
    <property type="match status" value="1"/>
</dbReference>